<evidence type="ECO:0000256" key="1">
    <source>
        <dbReference type="ARBA" id="ARBA00001637"/>
    </source>
</evidence>
<evidence type="ECO:0000256" key="6">
    <source>
        <dbReference type="ARBA" id="ARBA00055087"/>
    </source>
</evidence>
<dbReference type="SUPFAM" id="SSF55040">
    <property type="entry name" value="Molybdenum cofactor biosynthesis protein C, MoaC"/>
    <property type="match status" value="1"/>
</dbReference>
<dbReference type="InterPro" id="IPR050105">
    <property type="entry name" value="MoCo_biosynth_MoaA/MoaC"/>
</dbReference>
<evidence type="ECO:0000256" key="3">
    <source>
        <dbReference type="ARBA" id="ARBA00012575"/>
    </source>
</evidence>
<proteinExistence type="predicted"/>
<name>A0ABY9X2G4_9BACT</name>
<dbReference type="PANTHER" id="PTHR22960">
    <property type="entry name" value="MOLYBDOPTERIN COFACTOR SYNTHESIS PROTEIN A"/>
    <property type="match status" value="1"/>
</dbReference>
<dbReference type="PANTHER" id="PTHR22960:SF29">
    <property type="entry name" value="CYCLIC PYRANOPTERIN MONOPHOSPHATE SYNTHASE"/>
    <property type="match status" value="1"/>
</dbReference>
<dbReference type="NCBIfam" id="TIGR00581">
    <property type="entry name" value="moaC"/>
    <property type="match status" value="1"/>
</dbReference>
<dbReference type="Proteomes" id="UP001611383">
    <property type="component" value="Chromosome"/>
</dbReference>
<dbReference type="NCBIfam" id="NF006870">
    <property type="entry name" value="PRK09364.1"/>
    <property type="match status" value="1"/>
</dbReference>
<evidence type="ECO:0000259" key="8">
    <source>
        <dbReference type="Pfam" id="PF01967"/>
    </source>
</evidence>
<dbReference type="EMBL" id="CP043494">
    <property type="protein sequence ID" value="WNG49580.1"/>
    <property type="molecule type" value="Genomic_DNA"/>
</dbReference>
<feature type="domain" description="Molybdopterin cofactor biosynthesis C (MoaC)" evidence="8">
    <location>
        <begin position="3"/>
        <end position="136"/>
    </location>
</feature>
<keyword evidence="4" id="KW-0501">Molybdenum cofactor biosynthesis</keyword>
<protein>
    <recommendedName>
        <fullName evidence="3">cyclic pyranopterin monophosphate synthase</fullName>
        <ecNumber evidence="3">4.6.1.17</ecNumber>
    </recommendedName>
</protein>
<evidence type="ECO:0000256" key="5">
    <source>
        <dbReference type="ARBA" id="ARBA00023239"/>
    </source>
</evidence>
<evidence type="ECO:0000313" key="9">
    <source>
        <dbReference type="EMBL" id="WNG49580.1"/>
    </source>
</evidence>
<dbReference type="InterPro" id="IPR002820">
    <property type="entry name" value="Mopterin_CF_biosynth-C_dom"/>
</dbReference>
<feature type="compositionally biased region" description="Basic residues" evidence="7">
    <location>
        <begin position="155"/>
        <end position="169"/>
    </location>
</feature>
<gene>
    <name evidence="9" type="primary">moaC</name>
    <name evidence="9" type="ORF">F0U60_39750</name>
</gene>
<feature type="region of interest" description="Disordered" evidence="7">
    <location>
        <begin position="130"/>
        <end position="169"/>
    </location>
</feature>
<organism evidence="9 10">
    <name type="scientific">Archangium minus</name>
    <dbReference type="NCBI Taxonomy" id="83450"/>
    <lineage>
        <taxon>Bacteria</taxon>
        <taxon>Pseudomonadati</taxon>
        <taxon>Myxococcota</taxon>
        <taxon>Myxococcia</taxon>
        <taxon>Myxococcales</taxon>
        <taxon>Cystobacterineae</taxon>
        <taxon>Archangiaceae</taxon>
        <taxon>Archangium</taxon>
    </lineage>
</organism>
<evidence type="ECO:0000256" key="7">
    <source>
        <dbReference type="SAM" id="MobiDB-lite"/>
    </source>
</evidence>
<keyword evidence="5 9" id="KW-0456">Lyase</keyword>
<evidence type="ECO:0000313" key="10">
    <source>
        <dbReference type="Proteomes" id="UP001611383"/>
    </source>
</evidence>
<dbReference type="Gene3D" id="3.30.70.640">
    <property type="entry name" value="Molybdopterin cofactor biosynthesis C (MoaC) domain"/>
    <property type="match status" value="1"/>
</dbReference>
<dbReference type="EC" id="4.6.1.17" evidence="3"/>
<dbReference type="InterPro" id="IPR023045">
    <property type="entry name" value="MoaC"/>
</dbReference>
<comment type="function">
    <text evidence="6">Catalyzes the conversion of (8S)-3',8-cyclo-7,8-dihydroguanosine 5'-triphosphate to cyclic pyranopterin monophosphate (cPMP).</text>
</comment>
<keyword evidence="10" id="KW-1185">Reference proteome</keyword>
<sequence>MKMVDVGGKEKTERVAVATARLRMLPATLERILQGKVEKGDVLAAARLAGVMAAKRTPDIVPLCHPIALSGVEVHLQPLEDALEIRVTVRTVDRTGVEMEALTAACASALTVYDMCKSVDRGMVMENVQLDHKSGGRSGTWDRASESEKPTGKRPATRSQRKATRSSKR</sequence>
<dbReference type="RefSeq" id="WP_395807638.1">
    <property type="nucleotide sequence ID" value="NZ_CP043494.1"/>
</dbReference>
<dbReference type="InterPro" id="IPR036522">
    <property type="entry name" value="MoaC_sf"/>
</dbReference>
<dbReference type="InterPro" id="IPR047594">
    <property type="entry name" value="MoaC_bact/euk"/>
</dbReference>
<comment type="pathway">
    <text evidence="2">Cofactor biosynthesis; molybdopterin biosynthesis.</text>
</comment>
<evidence type="ECO:0000256" key="2">
    <source>
        <dbReference type="ARBA" id="ARBA00005046"/>
    </source>
</evidence>
<evidence type="ECO:0000256" key="4">
    <source>
        <dbReference type="ARBA" id="ARBA00023150"/>
    </source>
</evidence>
<comment type="catalytic activity">
    <reaction evidence="1">
        <text>(8S)-3',8-cyclo-7,8-dihydroguanosine 5'-triphosphate = cyclic pyranopterin phosphate + diphosphate</text>
        <dbReference type="Rhea" id="RHEA:49580"/>
        <dbReference type="ChEBI" id="CHEBI:33019"/>
        <dbReference type="ChEBI" id="CHEBI:59648"/>
        <dbReference type="ChEBI" id="CHEBI:131766"/>
        <dbReference type="EC" id="4.6.1.17"/>
    </reaction>
</comment>
<accession>A0ABY9X2G4</accession>
<dbReference type="Pfam" id="PF01967">
    <property type="entry name" value="MoaC"/>
    <property type="match status" value="1"/>
</dbReference>
<reference evidence="9 10" key="1">
    <citation type="submission" date="2019-08" db="EMBL/GenBank/DDBJ databases">
        <title>Archangium and Cystobacter genomes.</title>
        <authorList>
            <person name="Chen I.-C.K."/>
            <person name="Wielgoss S."/>
        </authorList>
    </citation>
    <scope>NUCLEOTIDE SEQUENCE [LARGE SCALE GENOMIC DNA]</scope>
    <source>
        <strain evidence="9 10">Cbm 6</strain>
    </source>
</reference>
<dbReference type="GO" id="GO:0061799">
    <property type="term" value="F:cyclic pyranopterin monophosphate synthase activity"/>
    <property type="evidence" value="ECO:0007669"/>
    <property type="project" value="UniProtKB-EC"/>
</dbReference>
<dbReference type="CDD" id="cd01420">
    <property type="entry name" value="MoaC_PE"/>
    <property type="match status" value="1"/>
</dbReference>